<reference evidence="1 2" key="1">
    <citation type="submission" date="2020-10" db="EMBL/GenBank/DDBJ databases">
        <title>Identification of Nocardia species via Next-generation sequencing and recognition of intraspecies genetic diversity.</title>
        <authorList>
            <person name="Li P."/>
            <person name="Li P."/>
            <person name="Lu B."/>
        </authorList>
    </citation>
    <scope>NUCLEOTIDE SEQUENCE [LARGE SCALE GENOMIC DNA]</scope>
    <source>
        <strain evidence="1 2">BJ06-0143</strain>
    </source>
</reference>
<sequence length="76" mass="8554">MTDTTTARSRLAGELGGDLAALDTLSQEQCADLLLLLEQAPDRDIECCEPQLRDNIDTLPRLCRPAVRRVFLGRWR</sequence>
<evidence type="ECO:0000313" key="1">
    <source>
        <dbReference type="EMBL" id="MBF6357786.1"/>
    </source>
</evidence>
<evidence type="ECO:0000313" key="2">
    <source>
        <dbReference type="Proteomes" id="UP000707731"/>
    </source>
</evidence>
<protein>
    <submittedName>
        <fullName evidence="1">Uncharacterized protein</fullName>
    </submittedName>
</protein>
<name>A0ABS0DH42_9NOCA</name>
<dbReference type="EMBL" id="JADLQN010000006">
    <property type="protein sequence ID" value="MBF6357786.1"/>
    <property type="molecule type" value="Genomic_DNA"/>
</dbReference>
<comment type="caution">
    <text evidence="1">The sequence shown here is derived from an EMBL/GenBank/DDBJ whole genome shotgun (WGS) entry which is preliminary data.</text>
</comment>
<organism evidence="1 2">
    <name type="scientific">Nocardia higoensis</name>
    <dbReference type="NCBI Taxonomy" id="228599"/>
    <lineage>
        <taxon>Bacteria</taxon>
        <taxon>Bacillati</taxon>
        <taxon>Actinomycetota</taxon>
        <taxon>Actinomycetes</taxon>
        <taxon>Mycobacteriales</taxon>
        <taxon>Nocardiaceae</taxon>
        <taxon>Nocardia</taxon>
    </lineage>
</organism>
<gene>
    <name evidence="1" type="ORF">IU449_25130</name>
</gene>
<dbReference type="RefSeq" id="WP_195004606.1">
    <property type="nucleotide sequence ID" value="NZ_JADLQN010000006.1"/>
</dbReference>
<keyword evidence="2" id="KW-1185">Reference proteome</keyword>
<accession>A0ABS0DH42</accession>
<dbReference type="Proteomes" id="UP000707731">
    <property type="component" value="Unassembled WGS sequence"/>
</dbReference>
<proteinExistence type="predicted"/>